<dbReference type="KEGG" id="pfla:Pflav_008960"/>
<dbReference type="RefSeq" id="WP_173033889.1">
    <property type="nucleotide sequence ID" value="NZ_AP022870.1"/>
</dbReference>
<sequence>MLVLPLAALMAMFAIFCTQVAGARMDLNSTASAASRAASMARSPQDAQVAATQAAQANLASHHRTCDPLQVTVDTSHFVRGGQVAVTITCTMSTAGLTGLGLPGSLTGSATTHAVIDTYRGLDAGGGS</sequence>
<name>A0A6F8XKZ3_9ACTN</name>
<dbReference type="Proteomes" id="UP000502508">
    <property type="component" value="Chromosome"/>
</dbReference>
<organism evidence="2 3">
    <name type="scientific">Phytohabitans flavus</name>
    <dbReference type="NCBI Taxonomy" id="1076124"/>
    <lineage>
        <taxon>Bacteria</taxon>
        <taxon>Bacillati</taxon>
        <taxon>Actinomycetota</taxon>
        <taxon>Actinomycetes</taxon>
        <taxon>Micromonosporales</taxon>
        <taxon>Micromonosporaceae</taxon>
    </lineage>
</organism>
<evidence type="ECO:0000256" key="1">
    <source>
        <dbReference type="SAM" id="SignalP"/>
    </source>
</evidence>
<keyword evidence="3" id="KW-1185">Reference proteome</keyword>
<feature type="chain" id="PRO_5026038637" evidence="1">
    <location>
        <begin position="24"/>
        <end position="128"/>
    </location>
</feature>
<reference evidence="2 3" key="1">
    <citation type="submission" date="2020-03" db="EMBL/GenBank/DDBJ databases">
        <title>Whole genome shotgun sequence of Phytohabitans flavus NBRC 107702.</title>
        <authorList>
            <person name="Komaki H."/>
            <person name="Tamura T."/>
        </authorList>
    </citation>
    <scope>NUCLEOTIDE SEQUENCE [LARGE SCALE GENOMIC DNA]</scope>
    <source>
        <strain evidence="2 3">NBRC 107702</strain>
    </source>
</reference>
<dbReference type="EMBL" id="AP022870">
    <property type="protein sequence ID" value="BCB74486.1"/>
    <property type="molecule type" value="Genomic_DNA"/>
</dbReference>
<keyword evidence="1" id="KW-0732">Signal</keyword>
<reference evidence="2 3" key="2">
    <citation type="submission" date="2020-03" db="EMBL/GenBank/DDBJ databases">
        <authorList>
            <person name="Ichikawa N."/>
            <person name="Kimura A."/>
            <person name="Kitahashi Y."/>
            <person name="Uohara A."/>
        </authorList>
    </citation>
    <scope>NUCLEOTIDE SEQUENCE [LARGE SCALE GENOMIC DNA]</scope>
    <source>
        <strain evidence="2 3">NBRC 107702</strain>
    </source>
</reference>
<proteinExistence type="predicted"/>
<accession>A0A6F8XKZ3</accession>
<evidence type="ECO:0000313" key="2">
    <source>
        <dbReference type="EMBL" id="BCB74486.1"/>
    </source>
</evidence>
<feature type="signal peptide" evidence="1">
    <location>
        <begin position="1"/>
        <end position="23"/>
    </location>
</feature>
<evidence type="ECO:0000313" key="3">
    <source>
        <dbReference type="Proteomes" id="UP000502508"/>
    </source>
</evidence>
<protein>
    <submittedName>
        <fullName evidence="2">Membrane protein</fullName>
    </submittedName>
</protein>
<gene>
    <name evidence="2" type="ORF">Pflav_008960</name>
</gene>
<dbReference type="AlphaFoldDB" id="A0A6F8XKZ3"/>